<evidence type="ECO:0000256" key="1">
    <source>
        <dbReference type="ARBA" id="ARBA00004184"/>
    </source>
</evidence>
<dbReference type="KEGG" id="mgj:MGM1_4380"/>
<dbReference type="SUPFAM" id="SSF51344">
    <property type="entry name" value="Epsilon subunit of F1F0-ATP synthase N-terminal domain"/>
    <property type="match status" value="1"/>
</dbReference>
<dbReference type="AlphaFoldDB" id="A0A097ST87"/>
<dbReference type="GO" id="GO:0045259">
    <property type="term" value="C:proton-transporting ATP synthase complex"/>
    <property type="evidence" value="ECO:0007669"/>
    <property type="project" value="UniProtKB-KW"/>
</dbReference>
<keyword evidence="7" id="KW-0066">ATP synthesis</keyword>
<dbReference type="Proteomes" id="UP000030066">
    <property type="component" value="Chromosome"/>
</dbReference>
<comment type="function">
    <text evidence="7">Produces ATP from ADP in the presence of a proton gradient across the membrane.</text>
</comment>
<dbReference type="InterPro" id="IPR036771">
    <property type="entry name" value="ATPsynth_dsu/esu_N"/>
</dbReference>
<evidence type="ECO:0000256" key="7">
    <source>
        <dbReference type="HAMAP-Rule" id="MF_00530"/>
    </source>
</evidence>
<keyword evidence="7" id="KW-1003">Cell membrane</keyword>
<evidence type="ECO:0000256" key="4">
    <source>
        <dbReference type="ARBA" id="ARBA00023065"/>
    </source>
</evidence>
<keyword evidence="7" id="KW-0375">Hydrogen ion transport</keyword>
<reference evidence="9 10" key="1">
    <citation type="journal article" date="2014" name="PLoS ONE">
        <title>An emerging Mycoplasma associated with trichomoniasis, vaginal infection and disease.</title>
        <authorList>
            <consortium name="Vaginal Microbiome Consortium"/>
            <person name="Fettweis J.M."/>
            <person name="Serrano M.G."/>
            <person name="Huang B."/>
            <person name="Brooks J.P."/>
            <person name="Glascock A.L."/>
            <person name="Sheth N.U."/>
            <person name="Strauss J.F.III."/>
            <person name="Jefferson K.K."/>
            <person name="Buck G.A."/>
        </authorList>
    </citation>
    <scope>NUCLEOTIDE SEQUENCE [LARGE SCALE GENOMIC DNA]</scope>
    <source>
        <strain evidence="9 10">VCU_M1</strain>
    </source>
</reference>
<sequence length="139" mass="16516">MTKLFKIQVNTPSGIYFEDDILSAEINTKTGRLVILANHTPVIGSFKPSHFYIRDQKNNRVDTIINYGVFRFDNNVLYLFTDFFTFANKINEDVFEKRQEQINLVLKEQKLHNENYTYDKVEKQLFDNLNELKKLSRNK</sequence>
<dbReference type="GO" id="GO:0046933">
    <property type="term" value="F:proton-transporting ATP synthase activity, rotational mechanism"/>
    <property type="evidence" value="ECO:0007669"/>
    <property type="project" value="UniProtKB-UniRule"/>
</dbReference>
<keyword evidence="6 7" id="KW-0139">CF(1)</keyword>
<evidence type="ECO:0000256" key="2">
    <source>
        <dbReference type="ARBA" id="ARBA00005712"/>
    </source>
</evidence>
<dbReference type="InterPro" id="IPR020546">
    <property type="entry name" value="ATP_synth_F1_dsu/esu_N"/>
</dbReference>
<dbReference type="Gene3D" id="2.60.15.10">
    <property type="entry name" value="F0F1 ATP synthase delta/epsilon subunit, N-terminal"/>
    <property type="match status" value="1"/>
</dbReference>
<protein>
    <recommendedName>
        <fullName evidence="7">ATP synthase epsilon chain</fullName>
    </recommendedName>
    <alternativeName>
        <fullName evidence="7">ATP synthase F1 sector epsilon subunit</fullName>
    </alternativeName>
    <alternativeName>
        <fullName evidence="7">F-ATPase epsilon subunit</fullName>
    </alternativeName>
</protein>
<evidence type="ECO:0000313" key="9">
    <source>
        <dbReference type="EMBL" id="AIV03804.1"/>
    </source>
</evidence>
<dbReference type="GO" id="GO:0005886">
    <property type="term" value="C:plasma membrane"/>
    <property type="evidence" value="ECO:0007669"/>
    <property type="project" value="UniProtKB-SubCell"/>
</dbReference>
<keyword evidence="10" id="KW-1185">Reference proteome</keyword>
<name>A0A097ST87_9BACT</name>
<dbReference type="GO" id="GO:0005524">
    <property type="term" value="F:ATP binding"/>
    <property type="evidence" value="ECO:0007669"/>
    <property type="project" value="UniProtKB-UniRule"/>
</dbReference>
<dbReference type="HOGENOM" id="CLU_1841479_0_0_14"/>
<gene>
    <name evidence="7 9" type="primary">atpC</name>
    <name evidence="9" type="ORF">MGM1_4380</name>
</gene>
<dbReference type="InterPro" id="IPR001469">
    <property type="entry name" value="ATP_synth_F1_dsu/esu"/>
</dbReference>
<evidence type="ECO:0000259" key="8">
    <source>
        <dbReference type="Pfam" id="PF02823"/>
    </source>
</evidence>
<dbReference type="STRING" id="1318617.MGM1_4380"/>
<keyword evidence="5 7" id="KW-0472">Membrane</keyword>
<dbReference type="Pfam" id="PF02823">
    <property type="entry name" value="ATP-synt_DE_N"/>
    <property type="match status" value="1"/>
</dbReference>
<evidence type="ECO:0000256" key="6">
    <source>
        <dbReference type="ARBA" id="ARBA00023196"/>
    </source>
</evidence>
<proteinExistence type="inferred from homology"/>
<dbReference type="HAMAP" id="MF_00530">
    <property type="entry name" value="ATP_synth_epsil_bac"/>
    <property type="match status" value="1"/>
</dbReference>
<keyword evidence="3 7" id="KW-0813">Transport</keyword>
<dbReference type="EMBL" id="CP007711">
    <property type="protein sequence ID" value="AIV03804.1"/>
    <property type="molecule type" value="Genomic_DNA"/>
</dbReference>
<evidence type="ECO:0000313" key="10">
    <source>
        <dbReference type="Proteomes" id="UP000030066"/>
    </source>
</evidence>
<evidence type="ECO:0000256" key="5">
    <source>
        <dbReference type="ARBA" id="ARBA00023136"/>
    </source>
</evidence>
<comment type="subcellular location">
    <subcellularLocation>
        <location evidence="7">Cell membrane</location>
        <topology evidence="7">Peripheral membrane protein</topology>
    </subcellularLocation>
    <subcellularLocation>
        <location evidence="1">Endomembrane system</location>
        <topology evidence="1">Peripheral membrane protein</topology>
    </subcellularLocation>
</comment>
<evidence type="ECO:0000256" key="3">
    <source>
        <dbReference type="ARBA" id="ARBA00022448"/>
    </source>
</evidence>
<comment type="subunit">
    <text evidence="7">F-type ATPases have 2 components, CF(1) - the catalytic core - and CF(0) - the membrane proton channel. CF(1) has five subunits: alpha(3), beta(3), gamma(1), delta(1), epsilon(1). CF(0) has three main subunits: a, b and c.</text>
</comment>
<feature type="domain" description="ATP synthase F1 complex delta/epsilon subunit N-terminal" evidence="8">
    <location>
        <begin position="5"/>
        <end position="82"/>
    </location>
</feature>
<comment type="similarity">
    <text evidence="2 7">Belongs to the ATPase epsilon chain family.</text>
</comment>
<accession>A0A097ST87</accession>
<keyword evidence="4 7" id="KW-0406">Ion transport</keyword>
<organism evidence="9 10">
    <name type="scientific">Candidatus Malacoplasma girerdii</name>
    <dbReference type="NCBI Taxonomy" id="1318617"/>
    <lineage>
        <taxon>Bacteria</taxon>
        <taxon>Bacillati</taxon>
        <taxon>Mycoplasmatota</taxon>
        <taxon>Mycoplasmoidales</taxon>
        <taxon>Mycoplasmoidaceae</taxon>
        <taxon>Malacoplasma</taxon>
    </lineage>
</organism>
<dbReference type="GO" id="GO:0012505">
    <property type="term" value="C:endomembrane system"/>
    <property type="evidence" value="ECO:0007669"/>
    <property type="project" value="UniProtKB-SubCell"/>
</dbReference>